<comment type="caution">
    <text evidence="2">The sequence shown here is derived from an EMBL/GenBank/DDBJ whole genome shotgun (WGS) entry which is preliminary data.</text>
</comment>
<protein>
    <submittedName>
        <fullName evidence="2">Nitrogen fixation NifU-like protein</fullName>
    </submittedName>
</protein>
<dbReference type="Proteomes" id="UP000292298">
    <property type="component" value="Unassembled WGS sequence"/>
</dbReference>
<organism evidence="2 3">
    <name type="scientific">Spiribacter vilamensis</name>
    <dbReference type="NCBI Taxonomy" id="531306"/>
    <lineage>
        <taxon>Bacteria</taxon>
        <taxon>Pseudomonadati</taxon>
        <taxon>Pseudomonadota</taxon>
        <taxon>Gammaproteobacteria</taxon>
        <taxon>Chromatiales</taxon>
        <taxon>Ectothiorhodospiraceae</taxon>
        <taxon>Spiribacter</taxon>
    </lineage>
</organism>
<name>A0A4Q8D0R2_9GAMM</name>
<dbReference type="EMBL" id="SHLI01000001">
    <property type="protein sequence ID" value="RZU98898.1"/>
    <property type="molecule type" value="Genomic_DNA"/>
</dbReference>
<dbReference type="GO" id="GO:0005506">
    <property type="term" value="F:iron ion binding"/>
    <property type="evidence" value="ECO:0007669"/>
    <property type="project" value="InterPro"/>
</dbReference>
<dbReference type="SUPFAM" id="SSF82649">
    <property type="entry name" value="SufE/NifU"/>
    <property type="match status" value="1"/>
</dbReference>
<reference evidence="2 3" key="1">
    <citation type="submission" date="2019-02" db="EMBL/GenBank/DDBJ databases">
        <title>Genomic Encyclopedia of Type Strains, Phase IV (KMG-IV): sequencing the most valuable type-strain genomes for metagenomic binning, comparative biology and taxonomic classification.</title>
        <authorList>
            <person name="Goeker M."/>
        </authorList>
    </citation>
    <scope>NUCLEOTIDE SEQUENCE [LARGE SCALE GENOMIC DNA]</scope>
    <source>
        <strain evidence="2 3">DSM 21056</strain>
    </source>
</reference>
<keyword evidence="3" id="KW-1185">Reference proteome</keyword>
<dbReference type="GO" id="GO:0051536">
    <property type="term" value="F:iron-sulfur cluster binding"/>
    <property type="evidence" value="ECO:0007669"/>
    <property type="project" value="InterPro"/>
</dbReference>
<dbReference type="InterPro" id="IPR002871">
    <property type="entry name" value="NIF_FeS_clus_asmbl_NifU_N"/>
</dbReference>
<evidence type="ECO:0000313" key="2">
    <source>
        <dbReference type="EMBL" id="RZU98898.1"/>
    </source>
</evidence>
<evidence type="ECO:0000259" key="1">
    <source>
        <dbReference type="Pfam" id="PF01592"/>
    </source>
</evidence>
<evidence type="ECO:0000313" key="3">
    <source>
        <dbReference type="Proteomes" id="UP000292298"/>
    </source>
</evidence>
<dbReference type="AlphaFoldDB" id="A0A4Q8D0R2"/>
<gene>
    <name evidence="2" type="ORF">EV698_1162</name>
</gene>
<dbReference type="Pfam" id="PF01592">
    <property type="entry name" value="NifU_N"/>
    <property type="match status" value="1"/>
</dbReference>
<proteinExistence type="predicted"/>
<dbReference type="Gene3D" id="3.90.1010.10">
    <property type="match status" value="1"/>
</dbReference>
<sequence>MDCWVRVDKESVREARFEVFGGPEAMQAAAWLADWLADRSVASALTVTGRWLAEAAALPDEARTVALDIEDALRSALAASTEVIDGANDEH</sequence>
<feature type="domain" description="NIF system FeS cluster assembly NifU N-terminal" evidence="1">
    <location>
        <begin position="5"/>
        <end position="78"/>
    </location>
</feature>
<dbReference type="GO" id="GO:0016226">
    <property type="term" value="P:iron-sulfur cluster assembly"/>
    <property type="evidence" value="ECO:0007669"/>
    <property type="project" value="InterPro"/>
</dbReference>
<accession>A0A4Q8D0R2</accession>